<keyword evidence="2 3" id="KW-0012">Acyltransferase</keyword>
<gene>
    <name evidence="3" type="ORF">FHU10_2934</name>
</gene>
<reference evidence="3" key="1">
    <citation type="submission" date="2019-06" db="EMBL/GenBank/DDBJ databases">
        <authorList>
            <person name="Deangelis K."/>
            <person name="Huntemann M."/>
            <person name="Clum A."/>
            <person name="Pillay M."/>
            <person name="Palaniappan K."/>
            <person name="Varghese N."/>
            <person name="Mikhailova N."/>
            <person name="Stamatis D."/>
            <person name="Reddy T."/>
            <person name="Daum C."/>
            <person name="Shapiro N."/>
            <person name="Ivanova N."/>
            <person name="Kyrpides N."/>
            <person name="Woyke T."/>
        </authorList>
    </citation>
    <scope>NUCLEOTIDE SEQUENCE [LARGE SCALE GENOMIC DNA]</scope>
    <source>
        <strain evidence="3">128R</strain>
    </source>
</reference>
<accession>A0A542BU86</accession>
<keyword evidence="2 3" id="KW-0808">Transferase</keyword>
<comment type="similarity">
    <text evidence="1 2">Belongs to the RTX toxin acyltransferase family.</text>
</comment>
<dbReference type="GO" id="GO:0031640">
    <property type="term" value="P:killing of cells of another organism"/>
    <property type="evidence" value="ECO:0007669"/>
    <property type="project" value="UniProtKB-KW"/>
</dbReference>
<dbReference type="AlphaFoldDB" id="A0A542BU86"/>
<sequence length="153" mass="17916">MALPVISSINAAIHPLTDKFKDTNQQQIGVLLELCARAPLRSRIDIGSFLHWVKPAVFHHQYLLLWQEGDVSPYGYISWAWVNNTTLIRYLNDERFILHPSEWNEGENFIVVDFCCLGDMRRCFRYLLEKRNALKNMGLNTVYYRRPFHEGTG</sequence>
<organism evidence="3">
    <name type="scientific">Serratia fonticola</name>
    <dbReference type="NCBI Taxonomy" id="47917"/>
    <lineage>
        <taxon>Bacteria</taxon>
        <taxon>Pseudomonadati</taxon>
        <taxon>Pseudomonadota</taxon>
        <taxon>Gammaproteobacteria</taxon>
        <taxon>Enterobacterales</taxon>
        <taxon>Yersiniaceae</taxon>
        <taxon>Serratia</taxon>
    </lineage>
</organism>
<comment type="function">
    <text evidence="2">Involved in fatty acylation of protoxin at internal lysine residues, thereby converting it to the active toxin.</text>
</comment>
<comment type="caution">
    <text evidence="3">The sequence shown here is derived from an EMBL/GenBank/DDBJ whole genome shotgun (WGS) entry which is preliminary data.</text>
</comment>
<name>A0A542BU86_SERFO</name>
<protein>
    <recommendedName>
        <fullName evidence="2">RTX toxin-activating lysine-acyltransferase</fullName>
        <ecNumber evidence="2">2.3.1.-</ecNumber>
    </recommendedName>
</protein>
<dbReference type="EC" id="2.3.1.-" evidence="2"/>
<dbReference type="GO" id="GO:0009404">
    <property type="term" value="P:toxin metabolic process"/>
    <property type="evidence" value="ECO:0007669"/>
    <property type="project" value="UniProtKB-UniRule"/>
</dbReference>
<keyword evidence="2" id="KW-0204">Cytolysis</keyword>
<evidence type="ECO:0000256" key="2">
    <source>
        <dbReference type="RuleBase" id="RU368102"/>
    </source>
</evidence>
<reference evidence="3" key="2">
    <citation type="submission" date="2019-08" db="EMBL/GenBank/DDBJ databases">
        <title>Investigation of anaerobic lignin degradation for improved lignocellulosic biofuels.</title>
        <authorList>
            <person name="Deangelis K.PhD."/>
        </authorList>
    </citation>
    <scope>NUCLEOTIDE SEQUENCE [LARGE SCALE GENOMIC DNA]</scope>
    <source>
        <strain evidence="3">128R</strain>
    </source>
</reference>
<dbReference type="EMBL" id="VISQ01000001">
    <property type="protein sequence ID" value="TVZ70366.1"/>
    <property type="molecule type" value="Genomic_DNA"/>
</dbReference>
<keyword evidence="2" id="KW-0963">Cytoplasm</keyword>
<comment type="subcellular location">
    <subcellularLocation>
        <location evidence="2">Cytoplasm</location>
    </subcellularLocation>
</comment>
<dbReference type="GO" id="GO:0005737">
    <property type="term" value="C:cytoplasm"/>
    <property type="evidence" value="ECO:0007669"/>
    <property type="project" value="UniProtKB-SubCell"/>
</dbReference>
<dbReference type="InterPro" id="IPR003996">
    <property type="entry name" value="RTX_toxin-activating_protC_bac"/>
</dbReference>
<dbReference type="Pfam" id="PF02794">
    <property type="entry name" value="HlyC"/>
    <property type="match status" value="1"/>
</dbReference>
<evidence type="ECO:0000256" key="1">
    <source>
        <dbReference type="ARBA" id="ARBA00005686"/>
    </source>
</evidence>
<dbReference type="GO" id="GO:0016746">
    <property type="term" value="F:acyltransferase activity"/>
    <property type="evidence" value="ECO:0007669"/>
    <property type="project" value="UniProtKB-UniRule"/>
</dbReference>
<dbReference type="OrthoDB" id="5871869at2"/>
<evidence type="ECO:0000313" key="3">
    <source>
        <dbReference type="EMBL" id="TVZ70366.1"/>
    </source>
</evidence>
<proteinExistence type="inferred from homology"/>